<dbReference type="Pfam" id="PF00168">
    <property type="entry name" value="C2"/>
    <property type="match status" value="2"/>
</dbReference>
<name>A0AAJ8LM50_9TREE</name>
<dbReference type="PROSITE" id="PS50004">
    <property type="entry name" value="C2"/>
    <property type="match status" value="1"/>
</dbReference>
<feature type="compositionally biased region" description="Polar residues" evidence="3">
    <location>
        <begin position="494"/>
        <end position="506"/>
    </location>
</feature>
<dbReference type="GeneID" id="43585907"/>
<dbReference type="InterPro" id="IPR035892">
    <property type="entry name" value="C2_domain_sf"/>
</dbReference>
<dbReference type="RefSeq" id="XP_031863962.2">
    <property type="nucleotide sequence ID" value="XM_032001799.2"/>
</dbReference>
<feature type="compositionally biased region" description="Pro residues" evidence="3">
    <location>
        <begin position="749"/>
        <end position="766"/>
    </location>
</feature>
<dbReference type="SMART" id="SM00239">
    <property type="entry name" value="C2"/>
    <property type="match status" value="1"/>
</dbReference>
<feature type="compositionally biased region" description="Low complexity" evidence="3">
    <location>
        <begin position="726"/>
        <end position="748"/>
    </location>
</feature>
<feature type="compositionally biased region" description="Low complexity" evidence="3">
    <location>
        <begin position="795"/>
        <end position="812"/>
    </location>
</feature>
<dbReference type="PANTHER" id="PTHR46502:SF2">
    <property type="entry name" value="16 KDA PHLOEM PROTEIN 2"/>
    <property type="match status" value="1"/>
</dbReference>
<feature type="compositionally biased region" description="Polar residues" evidence="3">
    <location>
        <begin position="701"/>
        <end position="722"/>
    </location>
</feature>
<feature type="compositionally biased region" description="Pro residues" evidence="3">
    <location>
        <begin position="437"/>
        <end position="451"/>
    </location>
</feature>
<dbReference type="InterPro" id="IPR037791">
    <property type="entry name" value="C2_fungal_Inn1"/>
</dbReference>
<feature type="compositionally biased region" description="Polar residues" evidence="3">
    <location>
        <begin position="581"/>
        <end position="598"/>
    </location>
</feature>
<gene>
    <name evidence="5" type="ORF">CI109_103697</name>
</gene>
<dbReference type="EMBL" id="CP144056">
    <property type="protein sequence ID" value="WWD19239.1"/>
    <property type="molecule type" value="Genomic_DNA"/>
</dbReference>
<dbReference type="KEGG" id="ksn:43585907"/>
<reference evidence="5" key="2">
    <citation type="submission" date="2024-01" db="EMBL/GenBank/DDBJ databases">
        <title>Comparative genomics of Cryptococcus and Kwoniella reveals pathogenesis evolution and contrasting modes of karyotype evolution via chromosome fusion or intercentromeric recombination.</title>
        <authorList>
            <person name="Coelho M.A."/>
            <person name="David-Palma M."/>
            <person name="Shea T."/>
            <person name="Bowers K."/>
            <person name="McGinley-Smith S."/>
            <person name="Mohammad A.W."/>
            <person name="Gnirke A."/>
            <person name="Yurkov A.M."/>
            <person name="Nowrousian M."/>
            <person name="Sun S."/>
            <person name="Cuomo C.A."/>
            <person name="Heitman J."/>
        </authorList>
    </citation>
    <scope>NUCLEOTIDE SEQUENCE</scope>
    <source>
        <strain evidence="5">CBS 12478</strain>
    </source>
</reference>
<keyword evidence="6" id="KW-1185">Reference proteome</keyword>
<feature type="compositionally biased region" description="Low complexity" evidence="3">
    <location>
        <begin position="418"/>
        <end position="430"/>
    </location>
</feature>
<dbReference type="AlphaFoldDB" id="A0AAJ8LM50"/>
<feature type="compositionally biased region" description="Pro residues" evidence="3">
    <location>
        <begin position="930"/>
        <end position="949"/>
    </location>
</feature>
<evidence type="ECO:0000313" key="5">
    <source>
        <dbReference type="EMBL" id="WWD19239.1"/>
    </source>
</evidence>
<keyword evidence="1" id="KW-0479">Metal-binding</keyword>
<feature type="compositionally biased region" description="Pro residues" evidence="3">
    <location>
        <begin position="466"/>
        <end position="488"/>
    </location>
</feature>
<feature type="compositionally biased region" description="Pro residues" evidence="3">
    <location>
        <begin position="365"/>
        <end position="375"/>
    </location>
</feature>
<dbReference type="PANTHER" id="PTHR46502">
    <property type="entry name" value="C2 DOMAIN-CONTAINING"/>
    <property type="match status" value="1"/>
</dbReference>
<feature type="region of interest" description="Disordered" evidence="3">
    <location>
        <begin position="397"/>
        <end position="974"/>
    </location>
</feature>
<dbReference type="Proteomes" id="UP000322225">
    <property type="component" value="Chromosome 6"/>
</dbReference>
<feature type="compositionally biased region" description="Low complexity" evidence="3">
    <location>
        <begin position="313"/>
        <end position="323"/>
    </location>
</feature>
<evidence type="ECO:0000256" key="1">
    <source>
        <dbReference type="ARBA" id="ARBA00022723"/>
    </source>
</evidence>
<dbReference type="SUPFAM" id="SSF49562">
    <property type="entry name" value="C2 domain (Calcium/lipid-binding domain, CaLB)"/>
    <property type="match status" value="1"/>
</dbReference>
<dbReference type="GO" id="GO:0046872">
    <property type="term" value="F:metal ion binding"/>
    <property type="evidence" value="ECO:0007669"/>
    <property type="project" value="UniProtKB-KW"/>
</dbReference>
<feature type="region of interest" description="Disordered" evidence="3">
    <location>
        <begin position="252"/>
        <end position="271"/>
    </location>
</feature>
<evidence type="ECO:0000256" key="2">
    <source>
        <dbReference type="ARBA" id="ARBA00022837"/>
    </source>
</evidence>
<organism evidence="5 6">
    <name type="scientific">Kwoniella shandongensis</name>
    <dbReference type="NCBI Taxonomy" id="1734106"/>
    <lineage>
        <taxon>Eukaryota</taxon>
        <taxon>Fungi</taxon>
        <taxon>Dikarya</taxon>
        <taxon>Basidiomycota</taxon>
        <taxon>Agaricomycotina</taxon>
        <taxon>Tremellomycetes</taxon>
        <taxon>Tremellales</taxon>
        <taxon>Cryptococcaceae</taxon>
        <taxon>Kwoniella</taxon>
    </lineage>
</organism>
<feature type="compositionally biased region" description="Polar residues" evidence="3">
    <location>
        <begin position="888"/>
        <end position="915"/>
    </location>
</feature>
<keyword evidence="2" id="KW-0106">Calcium</keyword>
<feature type="compositionally biased region" description="Pro residues" evidence="3">
    <location>
        <begin position="663"/>
        <end position="687"/>
    </location>
</feature>
<accession>A0AAJ8LM50</accession>
<feature type="region of interest" description="Disordered" evidence="3">
    <location>
        <begin position="279"/>
        <end position="382"/>
    </location>
</feature>
<sequence>MSNTALEPKELGTLIVVVGKAKNLPNKSRFGKQDPFCTVAVGEEKQRTKPIKRGGQHPEWDEELRFAIFEDVDDVLVRSESQPDSLNASLNGAPAPLPKDTPAGVITSAALASKSRKGRLGKKGGGKTLKVTCYADDPKEPELIGECVVNFEEALKKGEVDEWYDFTHKDKYSGEIYLEMTFYSNDAPPIKRNVPRPAIHNNYGVAGGYTASPSSTLSSAGSKTRLSGGLNASGSVSGLSLYIPPYVQAQQAQGSRPPLGQVPPSNSFAELGLPANHRVNQALPQPGQPTYPPGHSPYQAVSDSIDALNRPMSSMSIGTSYSSRPLSTTPAPPSQSSMGHAYGAHRHSVGGTSEAPWGSMLPQTQPTPVPTPHPRPMSTSDATAWDTAQRLDSERLRAAATPVPRPLSGQGYTPYPGQAYTPVPQQPYQPTDHRAPSPIPPSLRPAGPPQPTLQHQPYSTGAPNPMSYPNPSPTPVPPPPSNSAPPTSPSTSTHYQMPTSSFSALTQPVHDVRRASSPGPGYHAPQTNGSYPPPDNSYPSQQTGYGGQPLRSNSYPVNQDYHHTPQPAQQPYGSAYPPQPSTHQSAPPAQNSYSYSQNPVSPARQPSPAPPQPQGNDSGYVPWYQQTQPVQPPSQPAYGQQQYNQSPQQPQYGQQTLPSHYTSPPPPLAPPVPDRRPIPQPPPPPKPQSVGYYPSDELYAQQRQDTATPQPNGWQQGHQSRPSFDGAASSYGSQQFSAAAGQSSTSTFSPPPQQYQPAYQPVPSPPHQQSWQSTGHTSDYGTARSGYAPPPQNHDQSSYYGQPPQPQQDPYQRAPSPQPPANPYHRSSSPQPPPQNPYHRTSSPQPGYDNRAPSPQPPPMQGYQPPHQGDVWQQQQQQLAPPDRSHSPMPNYSQNRTPSPQPTAKANWKSYMTNLGTGAGAGAGGIPNRTPSPQPPPKDQQWYTPPPSLPASIAPPEGWRSTLPAQTEGHAWRG</sequence>
<feature type="compositionally biased region" description="Pro residues" evidence="3">
    <location>
        <begin position="286"/>
        <end position="295"/>
    </location>
</feature>
<evidence type="ECO:0000259" key="4">
    <source>
        <dbReference type="PROSITE" id="PS50004"/>
    </source>
</evidence>
<dbReference type="CDD" id="cd08681">
    <property type="entry name" value="C2_fungal_Inn1p-like"/>
    <property type="match status" value="1"/>
</dbReference>
<feature type="compositionally biased region" description="Polar residues" evidence="3">
    <location>
        <begin position="324"/>
        <end position="338"/>
    </location>
</feature>
<feature type="compositionally biased region" description="Low complexity" evidence="3">
    <location>
        <begin position="636"/>
        <end position="655"/>
    </location>
</feature>
<dbReference type="Gene3D" id="2.60.40.150">
    <property type="entry name" value="C2 domain"/>
    <property type="match status" value="1"/>
</dbReference>
<protein>
    <recommendedName>
        <fullName evidence="4">C2 domain-containing protein</fullName>
    </recommendedName>
</protein>
<feature type="compositionally biased region" description="Polar residues" evidence="3">
    <location>
        <begin position="769"/>
        <end position="780"/>
    </location>
</feature>
<proteinExistence type="predicted"/>
<feature type="compositionally biased region" description="Polar residues" evidence="3">
    <location>
        <begin position="452"/>
        <end position="462"/>
    </location>
</feature>
<feature type="compositionally biased region" description="Low complexity" evidence="3">
    <location>
        <begin position="861"/>
        <end position="882"/>
    </location>
</feature>
<reference evidence="5" key="1">
    <citation type="submission" date="2017-08" db="EMBL/GenBank/DDBJ databases">
        <authorList>
            <person name="Cuomo C."/>
            <person name="Billmyre B."/>
            <person name="Heitman J."/>
        </authorList>
    </citation>
    <scope>NUCLEOTIDE SEQUENCE</scope>
    <source>
        <strain evidence="5">CBS 12478</strain>
    </source>
</reference>
<feature type="domain" description="C2" evidence="4">
    <location>
        <begin position="1"/>
        <end position="164"/>
    </location>
</feature>
<evidence type="ECO:0000313" key="6">
    <source>
        <dbReference type="Proteomes" id="UP000322225"/>
    </source>
</evidence>
<dbReference type="InterPro" id="IPR000008">
    <property type="entry name" value="C2_dom"/>
</dbReference>
<evidence type="ECO:0000256" key="3">
    <source>
        <dbReference type="SAM" id="MobiDB-lite"/>
    </source>
</evidence>